<evidence type="ECO:0000256" key="2">
    <source>
        <dbReference type="ARBA" id="ARBA00005649"/>
    </source>
</evidence>
<reference evidence="14" key="1">
    <citation type="submission" date="2016-11" db="EMBL/GenBank/DDBJ databases">
        <authorList>
            <person name="Guldener U."/>
        </authorList>
    </citation>
    <scope>NUCLEOTIDE SEQUENCE [LARGE SCALE GENOMIC DNA]</scope>
</reference>
<evidence type="ECO:0000256" key="4">
    <source>
        <dbReference type="ARBA" id="ARBA00022448"/>
    </source>
</evidence>
<dbReference type="AlphaFoldDB" id="A0A1L0CTD2"/>
<dbReference type="GO" id="GO:0016567">
    <property type="term" value="P:protein ubiquitination"/>
    <property type="evidence" value="ECO:0007669"/>
    <property type="project" value="UniProtKB-UniPathway"/>
</dbReference>
<evidence type="ECO:0000259" key="12">
    <source>
        <dbReference type="Pfam" id="PF16755"/>
    </source>
</evidence>
<evidence type="ECO:0000256" key="9">
    <source>
        <dbReference type="ARBA" id="ARBA00032239"/>
    </source>
</evidence>
<dbReference type="PANTHER" id="PTHR22851">
    <property type="entry name" value="U3 SMALL NUCLEOLAR RNA U3 SNORNA ASSOCIATED PROTEIN"/>
    <property type="match status" value="1"/>
</dbReference>
<dbReference type="InterPro" id="IPR007287">
    <property type="entry name" value="Sof1"/>
</dbReference>
<dbReference type="InterPro" id="IPR051733">
    <property type="entry name" value="WD_repeat_DCAF13/WDSOF1"/>
</dbReference>
<dbReference type="SUPFAM" id="SSF50978">
    <property type="entry name" value="WD40 repeat-like"/>
    <property type="match status" value="1"/>
</dbReference>
<keyword evidence="7" id="KW-0539">Nucleus</keyword>
<dbReference type="Proteomes" id="UP000183365">
    <property type="component" value="Unassembled WGS sequence"/>
</dbReference>
<evidence type="ECO:0000313" key="14">
    <source>
        <dbReference type="Proteomes" id="UP000183365"/>
    </source>
</evidence>
<organism evidence="13 14">
    <name type="scientific">Hanseniaspora guilliermondii</name>
    <dbReference type="NCBI Taxonomy" id="56406"/>
    <lineage>
        <taxon>Eukaryota</taxon>
        <taxon>Fungi</taxon>
        <taxon>Dikarya</taxon>
        <taxon>Ascomycota</taxon>
        <taxon>Saccharomycotina</taxon>
        <taxon>Saccharomycetes</taxon>
        <taxon>Saccharomycodales</taxon>
        <taxon>Saccharomycodaceae</taxon>
        <taxon>Hanseniaspora</taxon>
    </lineage>
</organism>
<evidence type="ECO:0000256" key="1">
    <source>
        <dbReference type="ARBA" id="ARBA00004604"/>
    </source>
</evidence>
<feature type="repeat" description="WD" evidence="10">
    <location>
        <begin position="348"/>
        <end position="379"/>
    </location>
</feature>
<dbReference type="GO" id="GO:0000462">
    <property type="term" value="P:maturation of SSU-rRNA from tricistronic rRNA transcript (SSU-rRNA, 5.8S rRNA, LSU-rRNA)"/>
    <property type="evidence" value="ECO:0007669"/>
    <property type="project" value="EnsemblFungi"/>
</dbReference>
<protein>
    <recommendedName>
        <fullName evidence="3">DDB1- and CUL4-associated factor 13</fullName>
    </recommendedName>
    <alternativeName>
        <fullName evidence="9">WD repeat and SOF domain-containing protein 1</fullName>
    </alternativeName>
</protein>
<feature type="repeat" description="WD" evidence="10">
    <location>
        <begin position="305"/>
        <end position="346"/>
    </location>
</feature>
<dbReference type="PROSITE" id="PS50294">
    <property type="entry name" value="WD_REPEATS_REGION"/>
    <property type="match status" value="1"/>
</dbReference>
<accession>A0A1L0CTD2</accession>
<dbReference type="VEuPathDB" id="FungiDB:HGUI_04042"/>
<dbReference type="Pfam" id="PF00400">
    <property type="entry name" value="WD40"/>
    <property type="match status" value="3"/>
</dbReference>
<keyword evidence="5 10" id="KW-0853">WD repeat</keyword>
<dbReference type="UniPathway" id="UPA00143"/>
<dbReference type="PANTHER" id="PTHR22851:SF0">
    <property type="entry name" value="DDB1- AND CUL4-ASSOCIATED FACTOR 13"/>
    <property type="match status" value="1"/>
</dbReference>
<dbReference type="InterPro" id="IPR020472">
    <property type="entry name" value="WD40_PAC1"/>
</dbReference>
<dbReference type="PROSITE" id="PS00678">
    <property type="entry name" value="WD_REPEATS_1"/>
    <property type="match status" value="2"/>
</dbReference>
<dbReference type="InterPro" id="IPR015943">
    <property type="entry name" value="WD40/YVTN_repeat-like_dom_sf"/>
</dbReference>
<evidence type="ECO:0000259" key="11">
    <source>
        <dbReference type="Pfam" id="PF04158"/>
    </source>
</evidence>
<dbReference type="SMART" id="SM00320">
    <property type="entry name" value="WD40"/>
    <property type="match status" value="7"/>
</dbReference>
<feature type="domain" description="Nucleoporin Nup159/Nup146 N-terminal" evidence="12">
    <location>
        <begin position="222"/>
        <end position="345"/>
    </location>
</feature>
<evidence type="ECO:0000256" key="6">
    <source>
        <dbReference type="ARBA" id="ARBA00022737"/>
    </source>
</evidence>
<proteinExistence type="inferred from homology"/>
<comment type="subcellular location">
    <subcellularLocation>
        <location evidence="1">Nucleus</location>
        <location evidence="1">Nucleolus</location>
    </subcellularLocation>
</comment>
<dbReference type="Gene3D" id="2.130.10.10">
    <property type="entry name" value="YVTN repeat-like/Quinoprotein amine dehydrogenase"/>
    <property type="match status" value="2"/>
</dbReference>
<evidence type="ECO:0000256" key="10">
    <source>
        <dbReference type="PROSITE-ProRule" id="PRU00221"/>
    </source>
</evidence>
<feature type="domain" description="Sof1-like protein" evidence="11">
    <location>
        <begin position="381"/>
        <end position="465"/>
    </location>
</feature>
<evidence type="ECO:0000256" key="5">
    <source>
        <dbReference type="ARBA" id="ARBA00022574"/>
    </source>
</evidence>
<dbReference type="Pfam" id="PF16755">
    <property type="entry name" value="Beta-prop_NUP159_NUP214"/>
    <property type="match status" value="1"/>
</dbReference>
<dbReference type="PRINTS" id="PR00320">
    <property type="entry name" value="GPROTEINBRPT"/>
</dbReference>
<evidence type="ECO:0000256" key="7">
    <source>
        <dbReference type="ARBA" id="ARBA00023242"/>
    </source>
</evidence>
<name>A0A1L0CTD2_9ASCO</name>
<dbReference type="Pfam" id="PF04158">
    <property type="entry name" value="Sof1"/>
    <property type="match status" value="1"/>
</dbReference>
<keyword evidence="14" id="KW-1185">Reference proteome</keyword>
<dbReference type="OrthoDB" id="10249065at2759"/>
<evidence type="ECO:0000256" key="3">
    <source>
        <dbReference type="ARBA" id="ARBA00021762"/>
    </source>
</evidence>
<dbReference type="InterPro" id="IPR001680">
    <property type="entry name" value="WD40_rpt"/>
</dbReference>
<feature type="repeat" description="WD" evidence="10">
    <location>
        <begin position="109"/>
        <end position="154"/>
    </location>
</feature>
<dbReference type="InterPro" id="IPR036322">
    <property type="entry name" value="WD40_repeat_dom_sf"/>
</dbReference>
<dbReference type="GO" id="GO:0032040">
    <property type="term" value="C:small-subunit processome"/>
    <property type="evidence" value="ECO:0007669"/>
    <property type="project" value="EnsemblFungi"/>
</dbReference>
<dbReference type="InterPro" id="IPR019775">
    <property type="entry name" value="WD40_repeat_CS"/>
</dbReference>
<comment type="similarity">
    <text evidence="2">Belongs to the WD repeat DCAF13/WDSOF1 family.</text>
</comment>
<keyword evidence="6" id="KW-0677">Repeat</keyword>
<evidence type="ECO:0000313" key="13">
    <source>
        <dbReference type="EMBL" id="SGZ41841.1"/>
    </source>
</evidence>
<dbReference type="PROSITE" id="PS50082">
    <property type="entry name" value="WD_REPEATS_2"/>
    <property type="match status" value="3"/>
</dbReference>
<sequence>MKIKTINRSSDTYVPVKSTQESYIPRNLNKELHPLERSREYTKALQATKLERVFAKPFIKQLGRGHADGVYQIAKNFNILNQIATSDGDGIVKFWNLNQKSGDEEVLNFKGHYGMVSGLSFTQKTDSTNGMLLSCANDKTIKLWDVGTLTNELTQKSQNNNGGYQSGDKLSKVGLVKTFHDDYSFQSIDTHKANFNQFVTGGQSLKLWDMTRSAPISDMSWGNNTVQHVRFNHSETDLVLSSGTDNSVVLYDLRTNNPIQKMVQQMRTNSLCFNPIEPMNFAVACEDHNLYYYDMRNLTKALQVFKDHVAAVLDCDISPLGTEMVSSSYDKTIRIYDLNHGHSKEVYHTKRMQHVFQCKYTMDSKYLLSGSDDGNVRLWRAKAWERSDVKSTKYKNKLEYDEKLKEKFKYMPEIRKIKRHRHLPGVVKKAQEIKNIEISSLKRREANENRYRKEKKYVSEREKHIVRKVFD</sequence>
<dbReference type="InterPro" id="IPR039462">
    <property type="entry name" value="Nup159/Nup146_N"/>
</dbReference>
<gene>
    <name evidence="13" type="ORF">HGUI_04042</name>
</gene>
<dbReference type="EMBL" id="FQNF01000178">
    <property type="protein sequence ID" value="SGZ41841.1"/>
    <property type="molecule type" value="Genomic_DNA"/>
</dbReference>
<keyword evidence="4" id="KW-0813">Transport</keyword>
<evidence type="ECO:0000256" key="8">
    <source>
        <dbReference type="ARBA" id="ARBA00023274"/>
    </source>
</evidence>
<keyword evidence="8" id="KW-0687">Ribonucleoprotein</keyword>